<name>A0ABT7AM76_9CYAN</name>
<proteinExistence type="predicted"/>
<dbReference type="InterPro" id="IPR036097">
    <property type="entry name" value="HisK_dim/P_sf"/>
</dbReference>
<dbReference type="InterPro" id="IPR013767">
    <property type="entry name" value="PAS_fold"/>
</dbReference>
<protein>
    <recommendedName>
        <fullName evidence="2">histidine kinase</fullName>
        <ecNumber evidence="2">2.7.13.3</ecNumber>
    </recommendedName>
</protein>
<dbReference type="InterPro" id="IPR000700">
    <property type="entry name" value="PAS-assoc_C"/>
</dbReference>
<dbReference type="InterPro" id="IPR005467">
    <property type="entry name" value="His_kinase_dom"/>
</dbReference>
<dbReference type="Gene3D" id="3.30.450.20">
    <property type="entry name" value="PAS domain"/>
    <property type="match status" value="1"/>
</dbReference>
<evidence type="ECO:0000256" key="4">
    <source>
        <dbReference type="ARBA" id="ARBA00022679"/>
    </source>
</evidence>
<dbReference type="Gene3D" id="1.10.287.130">
    <property type="match status" value="1"/>
</dbReference>
<dbReference type="PRINTS" id="PR00344">
    <property type="entry name" value="BCTRLSENSOR"/>
</dbReference>
<dbReference type="InterPro" id="IPR003594">
    <property type="entry name" value="HATPase_dom"/>
</dbReference>
<feature type="domain" description="PAS" evidence="9">
    <location>
        <begin position="36"/>
        <end position="104"/>
    </location>
</feature>
<accession>A0ABT7AM76</accession>
<comment type="catalytic activity">
    <reaction evidence="1">
        <text>ATP + protein L-histidine = ADP + protein N-phospho-L-histidine.</text>
        <dbReference type="EC" id="2.7.13.3"/>
    </reaction>
</comment>
<gene>
    <name evidence="11" type="ORF">PMG71_01000</name>
</gene>
<dbReference type="SMART" id="SM00091">
    <property type="entry name" value="PAS"/>
    <property type="match status" value="1"/>
</dbReference>
<evidence type="ECO:0000313" key="12">
    <source>
        <dbReference type="Proteomes" id="UP001235303"/>
    </source>
</evidence>
<dbReference type="PROSITE" id="PS50112">
    <property type="entry name" value="PAS"/>
    <property type="match status" value="1"/>
</dbReference>
<keyword evidence="7" id="KW-0175">Coiled coil</keyword>
<dbReference type="PANTHER" id="PTHR43711:SF26">
    <property type="entry name" value="SENSOR HISTIDINE KINASE RCSC"/>
    <property type="match status" value="1"/>
</dbReference>
<sequence>MTQYAWFPPSMTAPSTALNESVAQDFSQLLRQHQLILNAVGEGVYGLDLEGKVTFVNPAAAAMIDWPIDELIGMSMHAVLHHSHADGTPYCRQDCPIYAALRDGSTHRVTTEVFWRKDGTSFPVEYISTPMREDNGRLIGAVVTFRDISQRRWAEQVLQRSHEELEIKVQERTAKLRQVNQQLQELSEMRSRFIAMLCHEFRNPLNNITLSISSLKRYDSQLTVAEKADYLLAINSNVERMTQMIDDILVIGKIEAKVLEINPQRLDLVQFCRQLLAEREYTRPQSPIQFISRSRQAIAYCDERLLRSILNNLLSNALRYTPEHKPIRLKLTKRQNQIILTIEDEGIGIPPEDKPHLFELFHRGRNVSNIPGTGLGLSIVKQFVELQQGTIQVKSQVNQGTTFIVRLPMISSPIVHVREAEIS</sequence>
<dbReference type="SMART" id="SM00387">
    <property type="entry name" value="HATPase_c"/>
    <property type="match status" value="1"/>
</dbReference>
<dbReference type="GO" id="GO:0016301">
    <property type="term" value="F:kinase activity"/>
    <property type="evidence" value="ECO:0007669"/>
    <property type="project" value="UniProtKB-KW"/>
</dbReference>
<dbReference type="InterPro" id="IPR004358">
    <property type="entry name" value="Sig_transdc_His_kin-like_C"/>
</dbReference>
<keyword evidence="5 11" id="KW-0418">Kinase</keyword>
<feature type="coiled-coil region" evidence="7">
    <location>
        <begin position="162"/>
        <end position="189"/>
    </location>
</feature>
<dbReference type="EC" id="2.7.13.3" evidence="2"/>
<organism evidence="11 12">
    <name type="scientific">Roseofilum acuticapitatum BLCC-M154</name>
    <dbReference type="NCBI Taxonomy" id="3022444"/>
    <lineage>
        <taxon>Bacteria</taxon>
        <taxon>Bacillati</taxon>
        <taxon>Cyanobacteriota</taxon>
        <taxon>Cyanophyceae</taxon>
        <taxon>Desertifilales</taxon>
        <taxon>Desertifilaceae</taxon>
        <taxon>Roseofilum</taxon>
        <taxon>Roseofilum acuticapitatum</taxon>
    </lineage>
</organism>
<comment type="caution">
    <text evidence="11">The sequence shown here is derived from an EMBL/GenBank/DDBJ whole genome shotgun (WGS) entry which is preliminary data.</text>
</comment>
<dbReference type="PANTHER" id="PTHR43711">
    <property type="entry name" value="TWO-COMPONENT HISTIDINE KINASE"/>
    <property type="match status" value="1"/>
</dbReference>
<dbReference type="PROSITE" id="PS50109">
    <property type="entry name" value="HIS_KIN"/>
    <property type="match status" value="1"/>
</dbReference>
<evidence type="ECO:0000313" key="11">
    <source>
        <dbReference type="EMBL" id="MDJ1167999.1"/>
    </source>
</evidence>
<keyword evidence="6" id="KW-0902">Two-component regulatory system</keyword>
<dbReference type="CDD" id="cd00082">
    <property type="entry name" value="HisKA"/>
    <property type="match status" value="1"/>
</dbReference>
<keyword evidence="12" id="KW-1185">Reference proteome</keyword>
<dbReference type="RefSeq" id="WP_283751767.1">
    <property type="nucleotide sequence ID" value="NZ_JAQOSP010000006.1"/>
</dbReference>
<evidence type="ECO:0000256" key="1">
    <source>
        <dbReference type="ARBA" id="ARBA00000085"/>
    </source>
</evidence>
<dbReference type="SUPFAM" id="SSF55785">
    <property type="entry name" value="PYP-like sensor domain (PAS domain)"/>
    <property type="match status" value="1"/>
</dbReference>
<dbReference type="Pfam" id="PF02518">
    <property type="entry name" value="HATPase_c"/>
    <property type="match status" value="1"/>
</dbReference>
<dbReference type="NCBIfam" id="TIGR00229">
    <property type="entry name" value="sensory_box"/>
    <property type="match status" value="1"/>
</dbReference>
<dbReference type="SMART" id="SM00086">
    <property type="entry name" value="PAC"/>
    <property type="match status" value="1"/>
</dbReference>
<dbReference type="InterPro" id="IPR003661">
    <property type="entry name" value="HisK_dim/P_dom"/>
</dbReference>
<keyword evidence="3" id="KW-0597">Phosphoprotein</keyword>
<evidence type="ECO:0000256" key="2">
    <source>
        <dbReference type="ARBA" id="ARBA00012438"/>
    </source>
</evidence>
<dbReference type="InterPro" id="IPR036890">
    <property type="entry name" value="HATPase_C_sf"/>
</dbReference>
<dbReference type="Pfam" id="PF00512">
    <property type="entry name" value="HisKA"/>
    <property type="match status" value="1"/>
</dbReference>
<reference evidence="11 12" key="1">
    <citation type="submission" date="2023-01" db="EMBL/GenBank/DDBJ databases">
        <title>Novel diversity within Roseofilum (Cyanobacteria; Desertifilaceae) from marine benthic mats with descriptions of four novel species.</title>
        <authorList>
            <person name="Wang Y."/>
            <person name="Berthold D.E."/>
            <person name="Hu J."/>
            <person name="Lefler F.W."/>
            <person name="Laughinghouse H.D. IV."/>
        </authorList>
    </citation>
    <scope>NUCLEOTIDE SEQUENCE [LARGE SCALE GENOMIC DNA]</scope>
    <source>
        <strain evidence="11 12">BLCC-M154</strain>
    </source>
</reference>
<dbReference type="Gene3D" id="3.30.565.10">
    <property type="entry name" value="Histidine kinase-like ATPase, C-terminal domain"/>
    <property type="match status" value="1"/>
</dbReference>
<evidence type="ECO:0000259" key="10">
    <source>
        <dbReference type="PROSITE" id="PS50113"/>
    </source>
</evidence>
<keyword evidence="4" id="KW-0808">Transferase</keyword>
<dbReference type="Pfam" id="PF00989">
    <property type="entry name" value="PAS"/>
    <property type="match status" value="1"/>
</dbReference>
<dbReference type="PROSITE" id="PS50113">
    <property type="entry name" value="PAC"/>
    <property type="match status" value="1"/>
</dbReference>
<dbReference type="SUPFAM" id="SSF47384">
    <property type="entry name" value="Homodimeric domain of signal transducing histidine kinase"/>
    <property type="match status" value="1"/>
</dbReference>
<dbReference type="InterPro" id="IPR001610">
    <property type="entry name" value="PAC"/>
</dbReference>
<dbReference type="InterPro" id="IPR035965">
    <property type="entry name" value="PAS-like_dom_sf"/>
</dbReference>
<evidence type="ECO:0000259" key="9">
    <source>
        <dbReference type="PROSITE" id="PS50112"/>
    </source>
</evidence>
<dbReference type="EMBL" id="JAQOSP010000006">
    <property type="protein sequence ID" value="MDJ1167999.1"/>
    <property type="molecule type" value="Genomic_DNA"/>
</dbReference>
<dbReference type="InterPro" id="IPR050736">
    <property type="entry name" value="Sensor_HK_Regulatory"/>
</dbReference>
<evidence type="ECO:0000256" key="3">
    <source>
        <dbReference type="ARBA" id="ARBA00022553"/>
    </source>
</evidence>
<dbReference type="CDD" id="cd00130">
    <property type="entry name" value="PAS"/>
    <property type="match status" value="1"/>
</dbReference>
<dbReference type="InterPro" id="IPR000014">
    <property type="entry name" value="PAS"/>
</dbReference>
<evidence type="ECO:0000259" key="8">
    <source>
        <dbReference type="PROSITE" id="PS50109"/>
    </source>
</evidence>
<feature type="domain" description="Histidine kinase" evidence="8">
    <location>
        <begin position="196"/>
        <end position="411"/>
    </location>
</feature>
<dbReference type="CDD" id="cd00075">
    <property type="entry name" value="HATPase"/>
    <property type="match status" value="1"/>
</dbReference>
<evidence type="ECO:0000256" key="6">
    <source>
        <dbReference type="ARBA" id="ARBA00023012"/>
    </source>
</evidence>
<dbReference type="SUPFAM" id="SSF55874">
    <property type="entry name" value="ATPase domain of HSP90 chaperone/DNA topoisomerase II/histidine kinase"/>
    <property type="match status" value="1"/>
</dbReference>
<dbReference type="SMART" id="SM00388">
    <property type="entry name" value="HisKA"/>
    <property type="match status" value="1"/>
</dbReference>
<feature type="domain" description="PAC" evidence="10">
    <location>
        <begin position="107"/>
        <end position="160"/>
    </location>
</feature>
<dbReference type="Proteomes" id="UP001235303">
    <property type="component" value="Unassembled WGS sequence"/>
</dbReference>
<evidence type="ECO:0000256" key="5">
    <source>
        <dbReference type="ARBA" id="ARBA00022777"/>
    </source>
</evidence>
<evidence type="ECO:0000256" key="7">
    <source>
        <dbReference type="SAM" id="Coils"/>
    </source>
</evidence>